<keyword evidence="3" id="KW-1185">Reference proteome</keyword>
<accession>A0A318H9D3</accession>
<keyword evidence="1" id="KW-0472">Membrane</keyword>
<reference evidence="2 3" key="1">
    <citation type="submission" date="2018-05" db="EMBL/GenBank/DDBJ databases">
        <title>Genomic Encyclopedia of Type Strains, Phase IV (KMG-IV): sequencing the most valuable type-strain genomes for metagenomic binning, comparative biology and taxonomic classification.</title>
        <authorList>
            <person name="Goeker M."/>
        </authorList>
    </citation>
    <scope>NUCLEOTIDE SEQUENCE [LARGE SCALE GENOMIC DNA]</scope>
    <source>
        <strain evidence="2 3">DSM 566</strain>
    </source>
</reference>
<feature type="transmembrane region" description="Helical" evidence="1">
    <location>
        <begin position="79"/>
        <end position="96"/>
    </location>
</feature>
<evidence type="ECO:0000313" key="2">
    <source>
        <dbReference type="EMBL" id="PXW99538.1"/>
    </source>
</evidence>
<sequence>MNPDELPDRWLDRLRRIGDLALALVQTRLALLGSECEALVWRVLGALARGAAALLLLMLGLLFASLWLVLLFWDDHRLLVLGGLTAACLAGGVWLWRSAQRLLRSTGALFALSVEELARDRARLGASPDDGGVPPVPPRPPA</sequence>
<proteinExistence type="predicted"/>
<dbReference type="Pfam" id="PF07332">
    <property type="entry name" value="Phage_holin_3_6"/>
    <property type="match status" value="1"/>
</dbReference>
<comment type="caution">
    <text evidence="2">The sequence shown here is derived from an EMBL/GenBank/DDBJ whole genome shotgun (WGS) entry which is preliminary data.</text>
</comment>
<dbReference type="InterPro" id="IPR009937">
    <property type="entry name" value="Phage_holin_3_6"/>
</dbReference>
<dbReference type="EMBL" id="QJJS01000001">
    <property type="protein sequence ID" value="PXW99538.1"/>
    <property type="molecule type" value="Genomic_DNA"/>
</dbReference>
<dbReference type="AlphaFoldDB" id="A0A318H9D3"/>
<dbReference type="Proteomes" id="UP000247811">
    <property type="component" value="Unassembled WGS sequence"/>
</dbReference>
<feature type="transmembrane region" description="Helical" evidence="1">
    <location>
        <begin position="53"/>
        <end position="73"/>
    </location>
</feature>
<gene>
    <name evidence="2" type="ORF">C7444_101368</name>
</gene>
<protein>
    <submittedName>
        <fullName evidence="2">Putative membrane protein YqjE</fullName>
    </submittedName>
</protein>
<keyword evidence="1" id="KW-0812">Transmembrane</keyword>
<keyword evidence="1" id="KW-1133">Transmembrane helix</keyword>
<name>A0A318H9D3_9BURK</name>
<organism evidence="2 3">
    <name type="scientific">Sphaerotilus hippei</name>
    <dbReference type="NCBI Taxonomy" id="744406"/>
    <lineage>
        <taxon>Bacteria</taxon>
        <taxon>Pseudomonadati</taxon>
        <taxon>Pseudomonadota</taxon>
        <taxon>Betaproteobacteria</taxon>
        <taxon>Burkholderiales</taxon>
        <taxon>Sphaerotilaceae</taxon>
        <taxon>Sphaerotilus</taxon>
    </lineage>
</organism>
<evidence type="ECO:0000256" key="1">
    <source>
        <dbReference type="SAM" id="Phobius"/>
    </source>
</evidence>
<evidence type="ECO:0000313" key="3">
    <source>
        <dbReference type="Proteomes" id="UP000247811"/>
    </source>
</evidence>
<dbReference type="RefSeq" id="WP_110399094.1">
    <property type="nucleotide sequence ID" value="NZ_QJJS01000001.1"/>
</dbReference>